<reference evidence="4 5" key="1">
    <citation type="submission" date="2017-04" db="EMBL/GenBank/DDBJ databases">
        <authorList>
            <person name="Afonso C.L."/>
            <person name="Miller P.J."/>
            <person name="Scott M.A."/>
            <person name="Spackman E."/>
            <person name="Goraichik I."/>
            <person name="Dimitrov K.M."/>
            <person name="Suarez D.L."/>
            <person name="Swayne D.E."/>
        </authorList>
    </citation>
    <scope>NUCLEOTIDE SEQUENCE [LARGE SCALE GENOMIC DNA]</scope>
    <source>
        <strain evidence="4 5">DSM 43828</strain>
    </source>
</reference>
<comment type="similarity">
    <text evidence="1 2">Belongs to the anti-sigma-factor antagonist family.</text>
</comment>
<dbReference type="Proteomes" id="UP000192674">
    <property type="component" value="Unassembled WGS sequence"/>
</dbReference>
<dbReference type="NCBIfam" id="TIGR00377">
    <property type="entry name" value="ant_ant_sig"/>
    <property type="match status" value="1"/>
</dbReference>
<proteinExistence type="inferred from homology"/>
<protein>
    <recommendedName>
        <fullName evidence="2">Anti-sigma factor antagonist</fullName>
    </recommendedName>
</protein>
<dbReference type="PANTHER" id="PTHR33495:SF2">
    <property type="entry name" value="ANTI-SIGMA FACTOR ANTAGONIST TM_1081-RELATED"/>
    <property type="match status" value="1"/>
</dbReference>
<dbReference type="SUPFAM" id="SSF52091">
    <property type="entry name" value="SpoIIaa-like"/>
    <property type="match status" value="1"/>
</dbReference>
<feature type="domain" description="STAS" evidence="3">
    <location>
        <begin position="8"/>
        <end position="116"/>
    </location>
</feature>
<dbReference type="RefSeq" id="WP_160097204.1">
    <property type="nucleotide sequence ID" value="NZ_FWXV01000012.1"/>
</dbReference>
<keyword evidence="5" id="KW-1185">Reference proteome</keyword>
<dbReference type="InterPro" id="IPR003658">
    <property type="entry name" value="Anti-sigma_ant"/>
</dbReference>
<dbReference type="OrthoDB" id="3576811at2"/>
<evidence type="ECO:0000256" key="2">
    <source>
        <dbReference type="RuleBase" id="RU003749"/>
    </source>
</evidence>
<accession>A0A1W2FWE7</accession>
<evidence type="ECO:0000256" key="1">
    <source>
        <dbReference type="ARBA" id="ARBA00009013"/>
    </source>
</evidence>
<evidence type="ECO:0000313" key="5">
    <source>
        <dbReference type="Proteomes" id="UP000192674"/>
    </source>
</evidence>
<organism evidence="4 5">
    <name type="scientific">Kibdelosporangium aridum</name>
    <dbReference type="NCBI Taxonomy" id="2030"/>
    <lineage>
        <taxon>Bacteria</taxon>
        <taxon>Bacillati</taxon>
        <taxon>Actinomycetota</taxon>
        <taxon>Actinomycetes</taxon>
        <taxon>Pseudonocardiales</taxon>
        <taxon>Pseudonocardiaceae</taxon>
        <taxon>Kibdelosporangium</taxon>
    </lineage>
</organism>
<dbReference type="Pfam" id="PF01740">
    <property type="entry name" value="STAS"/>
    <property type="match status" value="1"/>
</dbReference>
<dbReference type="Gene3D" id="3.30.750.24">
    <property type="entry name" value="STAS domain"/>
    <property type="match status" value="1"/>
</dbReference>
<gene>
    <name evidence="4" type="ORF">SAMN05661093_09524</name>
</gene>
<name>A0A1W2FWE7_KIBAR</name>
<dbReference type="PROSITE" id="PS50801">
    <property type="entry name" value="STAS"/>
    <property type="match status" value="1"/>
</dbReference>
<dbReference type="InterPro" id="IPR036513">
    <property type="entry name" value="STAS_dom_sf"/>
</dbReference>
<sequence>MTGARPELAWDVDLDEQTTVVHVVGEIDIETQELFDAAVRAGLDGPSPLVILDLAKVTFLGSIGLRILILAHNEADETGRVLRVVEGSSAVQRVMAITGLNQILALYPTAEKARLS</sequence>
<evidence type="ECO:0000313" key="4">
    <source>
        <dbReference type="EMBL" id="SMD25946.1"/>
    </source>
</evidence>
<dbReference type="GO" id="GO:0043856">
    <property type="term" value="F:anti-sigma factor antagonist activity"/>
    <property type="evidence" value="ECO:0007669"/>
    <property type="project" value="InterPro"/>
</dbReference>
<dbReference type="EMBL" id="FWXV01000012">
    <property type="protein sequence ID" value="SMD25946.1"/>
    <property type="molecule type" value="Genomic_DNA"/>
</dbReference>
<dbReference type="InterPro" id="IPR002645">
    <property type="entry name" value="STAS_dom"/>
</dbReference>
<dbReference type="AlphaFoldDB" id="A0A1W2FWE7"/>
<dbReference type="CDD" id="cd07043">
    <property type="entry name" value="STAS_anti-anti-sigma_factors"/>
    <property type="match status" value="1"/>
</dbReference>
<dbReference type="PANTHER" id="PTHR33495">
    <property type="entry name" value="ANTI-SIGMA FACTOR ANTAGONIST TM_1081-RELATED-RELATED"/>
    <property type="match status" value="1"/>
</dbReference>
<evidence type="ECO:0000259" key="3">
    <source>
        <dbReference type="PROSITE" id="PS50801"/>
    </source>
</evidence>